<evidence type="ECO:0000256" key="1">
    <source>
        <dbReference type="ARBA" id="ARBA00004651"/>
    </source>
</evidence>
<dbReference type="GO" id="GO:0015378">
    <property type="term" value="F:sodium:chloride symporter activity"/>
    <property type="evidence" value="ECO:0007669"/>
    <property type="project" value="UniProtKB-ARBA"/>
</dbReference>
<accession>A0A183N1Z1</accession>
<keyword evidence="16" id="KW-1185">Reference proteome</keyword>
<sequence length="213" mass="25136">MNHNTSTTCSKFINQFEQQPQQPQQPPPPQQQPTYYVNDYRLRTQSQYCLSSDIIDENKLETKIIIDEMNHNQSNNLQYQESLEQNFNVLSKYDHDLMNNSNQKLNIPIKSQFNIKENHKTLDQLYTNLSNDLIYDNDNKFITIKCDNIKNNNNNNNDEIQTTNLDNIIQEKKRETWDSKIDFLLAVIGFAVDLGNIWRFPFICYRNGGGKFK</sequence>
<dbReference type="GO" id="GO:0008504">
    <property type="term" value="F:monoamine transmembrane transporter activity"/>
    <property type="evidence" value="ECO:0007669"/>
    <property type="project" value="UniProtKB-ARBA"/>
</dbReference>
<evidence type="ECO:0000256" key="2">
    <source>
        <dbReference type="ARBA" id="ARBA00022448"/>
    </source>
</evidence>
<dbReference type="Proteomes" id="UP000277204">
    <property type="component" value="Unassembled WGS sequence"/>
</dbReference>
<feature type="binding site" evidence="13">
    <location>
        <position position="191"/>
    </location>
    <ligand>
        <name>Na(+)</name>
        <dbReference type="ChEBI" id="CHEBI:29101"/>
        <label>1</label>
    </ligand>
</feature>
<evidence type="ECO:0000256" key="3">
    <source>
        <dbReference type="ARBA" id="ARBA00022475"/>
    </source>
</evidence>
<keyword evidence="6" id="KW-0532">Neurotransmitter transport</keyword>
<dbReference type="InterPro" id="IPR000175">
    <property type="entry name" value="Na/ntran_symport"/>
</dbReference>
<comment type="similarity">
    <text evidence="14">Belongs to the sodium:neurotransmitter symporter (SNF) (TC 2.A.22) family.</text>
</comment>
<dbReference type="SUPFAM" id="SSF161070">
    <property type="entry name" value="SNF-like"/>
    <property type="match status" value="1"/>
</dbReference>
<feature type="binding site" evidence="13">
    <location>
        <position position="189"/>
    </location>
    <ligand>
        <name>Na(+)</name>
        <dbReference type="ChEBI" id="CHEBI:29101"/>
        <label>1</label>
    </ligand>
</feature>
<organism evidence="15 16">
    <name type="scientific">Schistosoma margrebowiei</name>
    <dbReference type="NCBI Taxonomy" id="48269"/>
    <lineage>
        <taxon>Eukaryota</taxon>
        <taxon>Metazoa</taxon>
        <taxon>Spiralia</taxon>
        <taxon>Lophotrochozoa</taxon>
        <taxon>Platyhelminthes</taxon>
        <taxon>Trematoda</taxon>
        <taxon>Digenea</taxon>
        <taxon>Strigeidida</taxon>
        <taxon>Schistosomatoidea</taxon>
        <taxon>Schistosomatidae</taxon>
        <taxon>Schistosoma</taxon>
    </lineage>
</organism>
<keyword evidence="11" id="KW-1015">Disulfide bond</keyword>
<dbReference type="PROSITE" id="PS50267">
    <property type="entry name" value="NA_NEUROTRAN_SYMP_3"/>
    <property type="match status" value="1"/>
</dbReference>
<dbReference type="EMBL" id="UZAI01019100">
    <property type="protein sequence ID" value="VDP42844.1"/>
    <property type="molecule type" value="Genomic_DNA"/>
</dbReference>
<dbReference type="STRING" id="48269.A0A183N1Z1"/>
<keyword evidence="3" id="KW-1003">Cell membrane</keyword>
<dbReference type="GO" id="GO:0006865">
    <property type="term" value="P:amino acid transport"/>
    <property type="evidence" value="ECO:0007669"/>
    <property type="project" value="TreeGrafter"/>
</dbReference>
<dbReference type="PROSITE" id="PS00610">
    <property type="entry name" value="NA_NEUROTRAN_SYMP_1"/>
    <property type="match status" value="1"/>
</dbReference>
<evidence type="ECO:0000256" key="5">
    <source>
        <dbReference type="ARBA" id="ARBA00022723"/>
    </source>
</evidence>
<feature type="binding site" evidence="13">
    <location>
        <position position="196"/>
    </location>
    <ligand>
        <name>Na(+)</name>
        <dbReference type="ChEBI" id="CHEBI:29101"/>
        <label>1</label>
    </ligand>
</feature>
<evidence type="ECO:0000256" key="13">
    <source>
        <dbReference type="PIRSR" id="PIRSR600175-1"/>
    </source>
</evidence>
<evidence type="ECO:0000256" key="11">
    <source>
        <dbReference type="ARBA" id="ARBA00023157"/>
    </source>
</evidence>
<dbReference type="PANTHER" id="PTHR11616:SF320">
    <property type="entry name" value="SODIUM-DEPENDENT NORADRENALINE TRANSPORTER"/>
    <property type="match status" value="1"/>
</dbReference>
<keyword evidence="4 14" id="KW-0812">Transmembrane</keyword>
<dbReference type="GO" id="GO:0046872">
    <property type="term" value="F:metal ion binding"/>
    <property type="evidence" value="ECO:0007669"/>
    <property type="project" value="UniProtKB-KW"/>
</dbReference>
<dbReference type="AlphaFoldDB" id="A0A183N1Z1"/>
<evidence type="ECO:0000313" key="16">
    <source>
        <dbReference type="Proteomes" id="UP000277204"/>
    </source>
</evidence>
<keyword evidence="12" id="KW-0325">Glycoprotein</keyword>
<keyword evidence="2 14" id="KW-0813">Transport</keyword>
<name>A0A183N1Z1_9TREM</name>
<keyword evidence="9 13" id="KW-0915">Sodium</keyword>
<evidence type="ECO:0000256" key="6">
    <source>
        <dbReference type="ARBA" id="ARBA00022775"/>
    </source>
</evidence>
<keyword evidence="7 14" id="KW-0769">Symport</keyword>
<evidence type="ECO:0000256" key="9">
    <source>
        <dbReference type="ARBA" id="ARBA00023053"/>
    </source>
</evidence>
<reference evidence="15 16" key="1">
    <citation type="submission" date="2018-11" db="EMBL/GenBank/DDBJ databases">
        <authorList>
            <consortium name="Pathogen Informatics"/>
        </authorList>
    </citation>
    <scope>NUCLEOTIDE SEQUENCE [LARGE SCALE GENOMIC DNA]</scope>
    <source>
        <strain evidence="15 16">Zambia</strain>
    </source>
</reference>
<evidence type="ECO:0000256" key="14">
    <source>
        <dbReference type="RuleBase" id="RU003732"/>
    </source>
</evidence>
<evidence type="ECO:0000256" key="4">
    <source>
        <dbReference type="ARBA" id="ARBA00022692"/>
    </source>
</evidence>
<evidence type="ECO:0000256" key="12">
    <source>
        <dbReference type="ARBA" id="ARBA00023180"/>
    </source>
</evidence>
<dbReference type="GO" id="GO:0005886">
    <property type="term" value="C:plasma membrane"/>
    <property type="evidence" value="ECO:0007669"/>
    <property type="project" value="UniProtKB-SubCell"/>
</dbReference>
<keyword evidence="8" id="KW-1133">Transmembrane helix</keyword>
<keyword evidence="5 13" id="KW-0479">Metal-binding</keyword>
<evidence type="ECO:0000313" key="15">
    <source>
        <dbReference type="EMBL" id="VDP42844.1"/>
    </source>
</evidence>
<evidence type="ECO:0000256" key="10">
    <source>
        <dbReference type="ARBA" id="ARBA00023136"/>
    </source>
</evidence>
<proteinExistence type="inferred from homology"/>
<evidence type="ECO:0000256" key="7">
    <source>
        <dbReference type="ARBA" id="ARBA00022847"/>
    </source>
</evidence>
<dbReference type="GO" id="GO:0090493">
    <property type="term" value="P:catecholamine uptake"/>
    <property type="evidence" value="ECO:0007669"/>
    <property type="project" value="UniProtKB-ARBA"/>
</dbReference>
<feature type="binding site" evidence="13">
    <location>
        <position position="192"/>
    </location>
    <ligand>
        <name>Na(+)</name>
        <dbReference type="ChEBI" id="CHEBI:29101"/>
        <label>1</label>
    </ligand>
</feature>
<dbReference type="Pfam" id="PF00209">
    <property type="entry name" value="SNF"/>
    <property type="match status" value="1"/>
</dbReference>
<gene>
    <name evidence="15" type="ORF">SMRZ_LOCUS22316</name>
</gene>
<evidence type="ECO:0000256" key="8">
    <source>
        <dbReference type="ARBA" id="ARBA00022989"/>
    </source>
</evidence>
<comment type="subcellular location">
    <subcellularLocation>
        <location evidence="1">Cell membrane</location>
        <topology evidence="1">Multi-pass membrane protein</topology>
    </subcellularLocation>
</comment>
<keyword evidence="10" id="KW-0472">Membrane</keyword>
<dbReference type="GO" id="GO:0006836">
    <property type="term" value="P:neurotransmitter transport"/>
    <property type="evidence" value="ECO:0007669"/>
    <property type="project" value="UniProtKB-KW"/>
</dbReference>
<protein>
    <recommendedName>
        <fullName evidence="14">Transporter</fullName>
    </recommendedName>
</protein>
<dbReference type="PANTHER" id="PTHR11616">
    <property type="entry name" value="SODIUM/CHLORIDE DEPENDENT TRANSPORTER"/>
    <property type="match status" value="1"/>
</dbReference>
<dbReference type="InterPro" id="IPR037272">
    <property type="entry name" value="SNS_sf"/>
</dbReference>